<feature type="region of interest" description="Disordered" evidence="1">
    <location>
        <begin position="28"/>
        <end position="96"/>
    </location>
</feature>
<evidence type="ECO:0000256" key="1">
    <source>
        <dbReference type="SAM" id="MobiDB-lite"/>
    </source>
</evidence>
<feature type="chain" id="PRO_5028094277" evidence="2">
    <location>
        <begin position="26"/>
        <end position="182"/>
    </location>
</feature>
<feature type="compositionally biased region" description="Gly residues" evidence="1">
    <location>
        <begin position="56"/>
        <end position="66"/>
    </location>
</feature>
<name>A0A6V7V2B6_MELEN</name>
<evidence type="ECO:0000256" key="2">
    <source>
        <dbReference type="SAM" id="SignalP"/>
    </source>
</evidence>
<feature type="signal peptide" evidence="2">
    <location>
        <begin position="1"/>
        <end position="25"/>
    </location>
</feature>
<proteinExistence type="predicted"/>
<protein>
    <submittedName>
        <fullName evidence="3">Uncharacterized protein</fullName>
    </submittedName>
</protein>
<accession>A0A6V7V2B6</accession>
<evidence type="ECO:0000313" key="3">
    <source>
        <dbReference type="EMBL" id="CAD2168278.1"/>
    </source>
</evidence>
<gene>
    <name evidence="3" type="ORF">MENT_LOCUS19631</name>
</gene>
<dbReference type="EMBL" id="CAJEWN010000138">
    <property type="protein sequence ID" value="CAD2168278.1"/>
    <property type="molecule type" value="Genomic_DNA"/>
</dbReference>
<sequence>MIRQKFNKILLLFLLLICYARKIEGNGGEDERGGGKIKGSEGEVEGEKVEFEGWKGGELGGIGGEIESGKEGQIEVKGGGGKGGELEQGGGELGGIKSEIKRGEEGQIEAKGGERVPEQFIKKSDKETKSLKKVWGKIENKKEEIGDEKEYKNDFPSLLDSKNVTKKTMKFKYLSAKKGKKV</sequence>
<feature type="compositionally biased region" description="Basic and acidic residues" evidence="1">
    <location>
        <begin position="28"/>
        <end position="55"/>
    </location>
</feature>
<dbReference type="Proteomes" id="UP000580250">
    <property type="component" value="Unassembled WGS sequence"/>
</dbReference>
<reference evidence="3 4" key="1">
    <citation type="submission" date="2020-08" db="EMBL/GenBank/DDBJ databases">
        <authorList>
            <person name="Koutsovoulos G."/>
            <person name="Danchin GJ E."/>
        </authorList>
    </citation>
    <scope>NUCLEOTIDE SEQUENCE [LARGE SCALE GENOMIC DNA]</scope>
</reference>
<keyword evidence="2" id="KW-0732">Signal</keyword>
<feature type="compositionally biased region" description="Gly residues" evidence="1">
    <location>
        <begin position="77"/>
        <end position="94"/>
    </location>
</feature>
<dbReference type="AlphaFoldDB" id="A0A6V7V2B6"/>
<organism evidence="3 4">
    <name type="scientific">Meloidogyne enterolobii</name>
    <name type="common">Root-knot nematode worm</name>
    <name type="synonym">Meloidogyne mayaguensis</name>
    <dbReference type="NCBI Taxonomy" id="390850"/>
    <lineage>
        <taxon>Eukaryota</taxon>
        <taxon>Metazoa</taxon>
        <taxon>Ecdysozoa</taxon>
        <taxon>Nematoda</taxon>
        <taxon>Chromadorea</taxon>
        <taxon>Rhabditida</taxon>
        <taxon>Tylenchina</taxon>
        <taxon>Tylenchomorpha</taxon>
        <taxon>Tylenchoidea</taxon>
        <taxon>Meloidogynidae</taxon>
        <taxon>Meloidogyninae</taxon>
        <taxon>Meloidogyne</taxon>
    </lineage>
</organism>
<comment type="caution">
    <text evidence="3">The sequence shown here is derived from an EMBL/GenBank/DDBJ whole genome shotgun (WGS) entry which is preliminary data.</text>
</comment>
<evidence type="ECO:0000313" key="4">
    <source>
        <dbReference type="Proteomes" id="UP000580250"/>
    </source>
</evidence>